<accession>A0AAJ6QQ58</accession>
<dbReference type="Gene3D" id="3.40.50.1820">
    <property type="entry name" value="alpha/beta hydrolase"/>
    <property type="match status" value="1"/>
</dbReference>
<feature type="signal peptide" evidence="8">
    <location>
        <begin position="1"/>
        <end position="21"/>
    </location>
</feature>
<dbReference type="KEGG" id="goe:100908964"/>
<evidence type="ECO:0000256" key="7">
    <source>
        <dbReference type="RuleBase" id="RU004262"/>
    </source>
</evidence>
<dbReference type="InterPro" id="IPR016272">
    <property type="entry name" value="Lipase_LIPH"/>
</dbReference>
<dbReference type="GO" id="GO:0005615">
    <property type="term" value="C:extracellular space"/>
    <property type="evidence" value="ECO:0007669"/>
    <property type="project" value="TreeGrafter"/>
</dbReference>
<name>A0AAJ6QQ58_9ACAR</name>
<protein>
    <submittedName>
        <fullName evidence="11">Inactive pancreatic lipase-related protein 1-like</fullName>
    </submittedName>
</protein>
<evidence type="ECO:0000256" key="3">
    <source>
        <dbReference type="ARBA" id="ARBA00022525"/>
    </source>
</evidence>
<comment type="similarity">
    <text evidence="2 7">Belongs to the AB hydrolase superfamily. Lipase family.</text>
</comment>
<gene>
    <name evidence="11" type="primary">LOC100908964</name>
</gene>
<dbReference type="PRINTS" id="PR00823">
    <property type="entry name" value="PANCLIPASE"/>
</dbReference>
<evidence type="ECO:0000256" key="4">
    <source>
        <dbReference type="ARBA" id="ARBA00023157"/>
    </source>
</evidence>
<dbReference type="RefSeq" id="XP_003740146.1">
    <property type="nucleotide sequence ID" value="XM_003740098.1"/>
</dbReference>
<evidence type="ECO:0000256" key="8">
    <source>
        <dbReference type="SAM" id="SignalP"/>
    </source>
</evidence>
<proteinExistence type="inferred from homology"/>
<keyword evidence="4" id="KW-1015">Disulfide bond</keyword>
<organism evidence="10 11">
    <name type="scientific">Galendromus occidentalis</name>
    <name type="common">western predatory mite</name>
    <dbReference type="NCBI Taxonomy" id="34638"/>
    <lineage>
        <taxon>Eukaryota</taxon>
        <taxon>Metazoa</taxon>
        <taxon>Ecdysozoa</taxon>
        <taxon>Arthropoda</taxon>
        <taxon>Chelicerata</taxon>
        <taxon>Arachnida</taxon>
        <taxon>Acari</taxon>
        <taxon>Parasitiformes</taxon>
        <taxon>Mesostigmata</taxon>
        <taxon>Gamasina</taxon>
        <taxon>Phytoseioidea</taxon>
        <taxon>Phytoseiidae</taxon>
        <taxon>Typhlodrominae</taxon>
        <taxon>Galendromus</taxon>
    </lineage>
</organism>
<feature type="active site" description="Nucleophile" evidence="5">
    <location>
        <position position="182"/>
    </location>
</feature>
<dbReference type="InterPro" id="IPR013818">
    <property type="entry name" value="Lipase"/>
</dbReference>
<feature type="binding site" evidence="6">
    <location>
        <position position="221"/>
    </location>
    <ligand>
        <name>Ca(2+)</name>
        <dbReference type="ChEBI" id="CHEBI:29108"/>
    </ligand>
</feature>
<reference evidence="11" key="1">
    <citation type="submission" date="2025-08" db="UniProtKB">
        <authorList>
            <consortium name="RefSeq"/>
        </authorList>
    </citation>
    <scope>IDENTIFICATION</scope>
</reference>
<keyword evidence="6" id="KW-0106">Calcium</keyword>
<dbReference type="GeneID" id="100908964"/>
<dbReference type="AlphaFoldDB" id="A0AAJ6QQ58"/>
<keyword evidence="6" id="KW-0479">Metal-binding</keyword>
<dbReference type="Pfam" id="PF00151">
    <property type="entry name" value="Lipase"/>
    <property type="match status" value="1"/>
</dbReference>
<feature type="active site" description="Charge relay system" evidence="5">
    <location>
        <position position="205"/>
    </location>
</feature>
<evidence type="ECO:0000313" key="10">
    <source>
        <dbReference type="Proteomes" id="UP000694867"/>
    </source>
</evidence>
<evidence type="ECO:0000259" key="9">
    <source>
        <dbReference type="Pfam" id="PF00151"/>
    </source>
</evidence>
<evidence type="ECO:0000256" key="2">
    <source>
        <dbReference type="ARBA" id="ARBA00010701"/>
    </source>
</evidence>
<evidence type="ECO:0000313" key="11">
    <source>
        <dbReference type="RefSeq" id="XP_003740146.1"/>
    </source>
</evidence>
<feature type="active site" description="Charge relay system" evidence="5">
    <location>
        <position position="299"/>
    </location>
</feature>
<dbReference type="PIRSF" id="PIRSF000865">
    <property type="entry name" value="Lipoprotein_lipase_LIPH"/>
    <property type="match status" value="1"/>
</dbReference>
<dbReference type="PRINTS" id="PR00821">
    <property type="entry name" value="TAGLIPASE"/>
</dbReference>
<keyword evidence="8" id="KW-0732">Signal</keyword>
<evidence type="ECO:0000256" key="1">
    <source>
        <dbReference type="ARBA" id="ARBA00004613"/>
    </source>
</evidence>
<comment type="subcellular location">
    <subcellularLocation>
        <location evidence="1">Secreted</location>
    </subcellularLocation>
</comment>
<keyword evidence="3" id="KW-0964">Secreted</keyword>
<feature type="binding site" evidence="6">
    <location>
        <position position="224"/>
    </location>
    <ligand>
        <name>Ca(2+)</name>
        <dbReference type="ChEBI" id="CHEBI:29108"/>
    </ligand>
</feature>
<feature type="domain" description="Lipase" evidence="9">
    <location>
        <begin position="27"/>
        <end position="356"/>
    </location>
</feature>
<dbReference type="InterPro" id="IPR002331">
    <property type="entry name" value="Lipase_panc"/>
</dbReference>
<feature type="binding site" evidence="6">
    <location>
        <position position="219"/>
    </location>
    <ligand>
        <name>Ca(2+)</name>
        <dbReference type="ChEBI" id="CHEBI:29108"/>
    </ligand>
</feature>
<dbReference type="SUPFAM" id="SSF53474">
    <property type="entry name" value="alpha/beta-Hydrolases"/>
    <property type="match status" value="1"/>
</dbReference>
<evidence type="ECO:0000256" key="6">
    <source>
        <dbReference type="PIRSR" id="PIRSR000865-2"/>
    </source>
</evidence>
<dbReference type="InterPro" id="IPR000734">
    <property type="entry name" value="TAG_lipase"/>
</dbReference>
<dbReference type="InterPro" id="IPR029058">
    <property type="entry name" value="AB_hydrolase_fold"/>
</dbReference>
<dbReference type="Proteomes" id="UP000694867">
    <property type="component" value="Unplaced"/>
</dbReference>
<sequence>MAFTCGLRIIIALGLLLETRAENLTRCYGALGCFSTGGAFSDPRALRHLVSVLPWSRERIRTQILLYTETNRDKPDRFLWNTVSPSTLRKSKFNSSKKLVIMVHGYLQIVDIDKTQLMIKDTFIDYLDSNFIFVSWSRGSMTGYWTAAANTRIVGAEIALLIEKIIETFNYRKSDIHLLGHSLGGHIIGYAGRRMPGLRRLTALDPADPFFQNGDPEIRIDPSDGDFVEALHTDSRVFVPAIPIGGYGMWDPVGHVDVYVNGGVNQPACLSLQPAKVVLTSTNEKNPFMLARELVVCHHMYVVRLVAGIFVRDGNCALVSYQCANFTDFLNGRCTDCGPDTAKCFELGKGGEAYRRYRDAHDWPRRFFILTHVGPPYCMHHYEIRLRLSRETDVTEAQIAFVFEDVDGSLSIRAMVHDGHVRLVSREEAQAWVVGVVSTIKPQIKTIRLSWISLDRNKRLKLAPTSRLTVYYMNRIIPTRDKNKYLEDFCGPEGLLPDREEIIFAKC</sequence>
<dbReference type="PANTHER" id="PTHR11610">
    <property type="entry name" value="LIPASE"/>
    <property type="match status" value="1"/>
</dbReference>
<feature type="chain" id="PRO_5042481319" evidence="8">
    <location>
        <begin position="22"/>
        <end position="507"/>
    </location>
</feature>
<dbReference type="GO" id="GO:0004806">
    <property type="term" value="F:triacylglycerol lipase activity"/>
    <property type="evidence" value="ECO:0007669"/>
    <property type="project" value="InterPro"/>
</dbReference>
<dbReference type="GO" id="GO:0016042">
    <property type="term" value="P:lipid catabolic process"/>
    <property type="evidence" value="ECO:0007669"/>
    <property type="project" value="TreeGrafter"/>
</dbReference>
<evidence type="ECO:0000256" key="5">
    <source>
        <dbReference type="PIRSR" id="PIRSR000865-1"/>
    </source>
</evidence>
<keyword evidence="10" id="KW-1185">Reference proteome</keyword>
<dbReference type="PANTHER" id="PTHR11610:SF173">
    <property type="entry name" value="LIPASE DOMAIN-CONTAINING PROTEIN-RELATED"/>
    <property type="match status" value="1"/>
</dbReference>
<dbReference type="GO" id="GO:0046872">
    <property type="term" value="F:metal ion binding"/>
    <property type="evidence" value="ECO:0007669"/>
    <property type="project" value="UniProtKB-KW"/>
</dbReference>